<dbReference type="PATRIC" id="fig|742725.3.peg.1531"/>
<dbReference type="GeneID" id="92815520"/>
<proteinExistence type="predicted"/>
<feature type="signal peptide" evidence="1">
    <location>
        <begin position="1"/>
        <end position="19"/>
    </location>
</feature>
<dbReference type="STRING" id="742725.HMPREF9450_01444"/>
<feature type="chain" id="PRO_5003478020" description="3-keto-disaccharide hydrolase domain-containing protein" evidence="1">
    <location>
        <begin position="20"/>
        <end position="227"/>
    </location>
</feature>
<dbReference type="OrthoDB" id="1160123at2"/>
<gene>
    <name evidence="2" type="ORF">HMPREF9450_01444</name>
</gene>
<accession>G5H9X9</accession>
<keyword evidence="3" id="KW-1185">Reference proteome</keyword>
<name>G5H9X9_9BACT</name>
<dbReference type="eggNOG" id="ENOG50330FE">
    <property type="taxonomic scope" value="Bacteria"/>
</dbReference>
<evidence type="ECO:0000256" key="1">
    <source>
        <dbReference type="SAM" id="SignalP"/>
    </source>
</evidence>
<evidence type="ECO:0000313" key="3">
    <source>
        <dbReference type="Proteomes" id="UP000006008"/>
    </source>
</evidence>
<reference evidence="2 3" key="1">
    <citation type="submission" date="2011-08" db="EMBL/GenBank/DDBJ databases">
        <title>The Genome Sequence of Alistipes indistinctus YIT 12060.</title>
        <authorList>
            <consortium name="The Broad Institute Genome Sequencing Platform"/>
            <person name="Earl A."/>
            <person name="Ward D."/>
            <person name="Feldgarden M."/>
            <person name="Gevers D."/>
            <person name="Morotomi M."/>
            <person name="Young S.K."/>
            <person name="Zeng Q."/>
            <person name="Gargeya S."/>
            <person name="Fitzgerald M."/>
            <person name="Haas B."/>
            <person name="Abouelleil A."/>
            <person name="Alvarado L."/>
            <person name="Arachchi H.M."/>
            <person name="Berlin A."/>
            <person name="Brown A."/>
            <person name="Chapman S.B."/>
            <person name="Chen Z."/>
            <person name="Dunbar C."/>
            <person name="Freedman E."/>
            <person name="Gearin G."/>
            <person name="Gellesch M."/>
            <person name="Goldberg J."/>
            <person name="Griggs A."/>
            <person name="Gujja S."/>
            <person name="Heiman D."/>
            <person name="Howarth C."/>
            <person name="Larson L."/>
            <person name="Lui A."/>
            <person name="MacDonald P.J.P."/>
            <person name="Montmayeur A."/>
            <person name="Murphy C."/>
            <person name="Neiman D."/>
            <person name="Pearson M."/>
            <person name="Priest M."/>
            <person name="Roberts A."/>
            <person name="Saif S."/>
            <person name="Shea T."/>
            <person name="Shenoy N."/>
            <person name="Sisk P."/>
            <person name="Stolte C."/>
            <person name="Sykes S."/>
            <person name="Wortman J."/>
            <person name="Nusbaum C."/>
            <person name="Birren B."/>
        </authorList>
    </citation>
    <scope>NUCLEOTIDE SEQUENCE [LARGE SCALE GENOMIC DNA]</scope>
    <source>
        <strain evidence="2 3">YIT 12060</strain>
    </source>
</reference>
<organism evidence="2 3">
    <name type="scientific">Alistipes indistinctus YIT 12060</name>
    <dbReference type="NCBI Taxonomy" id="742725"/>
    <lineage>
        <taxon>Bacteria</taxon>
        <taxon>Pseudomonadati</taxon>
        <taxon>Bacteroidota</taxon>
        <taxon>Bacteroidia</taxon>
        <taxon>Bacteroidales</taxon>
        <taxon>Rikenellaceae</taxon>
        <taxon>Alistipes</taxon>
    </lineage>
</organism>
<sequence>MKKTGIFSLLLLLVTTAWAQPSPTVPAALKETKVSNAELLKWTFNGIGKVYDESGRQICLQEGENSLGVGLYSPLSYKGDVVMRYKVMPLNAATVLVNLLCMSDEGESLELTFPDGYDGSMGPILNKEDYFIAFRNSPHATAPFISKNPKAGQLAIADKDEMIPGVYYDVEVGRVGKLVWLKVDGKTVVQCTDPNILPGGHLGIRLRGLAGHPAACVIRDLSILSAQ</sequence>
<comment type="caution">
    <text evidence="2">The sequence shown here is derived from an EMBL/GenBank/DDBJ whole genome shotgun (WGS) entry which is preliminary data.</text>
</comment>
<keyword evidence="1" id="KW-0732">Signal</keyword>
<dbReference type="HOGENOM" id="CLU_1217735_0_0_10"/>
<dbReference type="Proteomes" id="UP000006008">
    <property type="component" value="Unassembled WGS sequence"/>
</dbReference>
<dbReference type="AlphaFoldDB" id="G5H9X9"/>
<dbReference type="EMBL" id="ADLD01000013">
    <property type="protein sequence ID" value="EHB91395.1"/>
    <property type="molecule type" value="Genomic_DNA"/>
</dbReference>
<evidence type="ECO:0008006" key="4">
    <source>
        <dbReference type="Google" id="ProtNLM"/>
    </source>
</evidence>
<dbReference type="Gene3D" id="2.60.120.200">
    <property type="match status" value="1"/>
</dbReference>
<protein>
    <recommendedName>
        <fullName evidence="4">3-keto-disaccharide hydrolase domain-containing protein</fullName>
    </recommendedName>
</protein>
<dbReference type="RefSeq" id="WP_009134250.1">
    <property type="nucleotide sequence ID" value="NZ_CP102250.1"/>
</dbReference>
<evidence type="ECO:0000313" key="2">
    <source>
        <dbReference type="EMBL" id="EHB91395.1"/>
    </source>
</evidence>